<comment type="caution">
    <text evidence="2">The sequence shown here is derived from an EMBL/GenBank/DDBJ whole genome shotgun (WGS) entry which is preliminary data.</text>
</comment>
<keyword evidence="3" id="KW-1185">Reference proteome</keyword>
<feature type="region of interest" description="Disordered" evidence="1">
    <location>
        <begin position="161"/>
        <end position="199"/>
    </location>
</feature>
<dbReference type="EMBL" id="WIUZ02000005">
    <property type="protein sequence ID" value="KAF9787395.1"/>
    <property type="molecule type" value="Genomic_DNA"/>
</dbReference>
<proteinExistence type="predicted"/>
<accession>A0A9P6L8Q1</accession>
<dbReference type="Proteomes" id="UP000736335">
    <property type="component" value="Unassembled WGS sequence"/>
</dbReference>
<gene>
    <name evidence="2" type="ORF">BJ322DRAFT_1107460</name>
</gene>
<reference evidence="2" key="2">
    <citation type="submission" date="2020-11" db="EMBL/GenBank/DDBJ databases">
        <authorList>
            <consortium name="DOE Joint Genome Institute"/>
            <person name="Kuo A."/>
            <person name="Miyauchi S."/>
            <person name="Kiss E."/>
            <person name="Drula E."/>
            <person name="Kohler A."/>
            <person name="Sanchez-Garcia M."/>
            <person name="Andreopoulos B."/>
            <person name="Barry K.W."/>
            <person name="Bonito G."/>
            <person name="Buee M."/>
            <person name="Carver A."/>
            <person name="Chen C."/>
            <person name="Cichocki N."/>
            <person name="Clum A."/>
            <person name="Culley D."/>
            <person name="Crous P.W."/>
            <person name="Fauchery L."/>
            <person name="Girlanda M."/>
            <person name="Hayes R."/>
            <person name="Keri Z."/>
            <person name="Labutti K."/>
            <person name="Lipzen A."/>
            <person name="Lombard V."/>
            <person name="Magnuson J."/>
            <person name="Maillard F."/>
            <person name="Morin E."/>
            <person name="Murat C."/>
            <person name="Nolan M."/>
            <person name="Ohm R."/>
            <person name="Pangilinan J."/>
            <person name="Pereira M."/>
            <person name="Perotto S."/>
            <person name="Peter M."/>
            <person name="Riley R."/>
            <person name="Sitrit Y."/>
            <person name="Stielow B."/>
            <person name="Szollosi G."/>
            <person name="Zifcakova L."/>
            <person name="Stursova M."/>
            <person name="Spatafora J.W."/>
            <person name="Tedersoo L."/>
            <person name="Vaario L.-M."/>
            <person name="Yamada A."/>
            <person name="Yan M."/>
            <person name="Wang P."/>
            <person name="Xu J."/>
            <person name="Bruns T."/>
            <person name="Baldrian P."/>
            <person name="Vilgalys R."/>
            <person name="Henrissat B."/>
            <person name="Grigoriev I.V."/>
            <person name="Hibbett D."/>
            <person name="Nagy L.G."/>
            <person name="Martin F.M."/>
        </authorList>
    </citation>
    <scope>NUCLEOTIDE SEQUENCE</scope>
    <source>
        <strain evidence="2">UH-Tt-Lm1</strain>
    </source>
</reference>
<evidence type="ECO:0000313" key="2">
    <source>
        <dbReference type="EMBL" id="KAF9787395.1"/>
    </source>
</evidence>
<sequence length="322" mass="35404">MSLPKYTLPSPVYLPSSGGYTNSRLASEPLHQRVFAFRRYSVEEDGRLVARTRNAGHNSYVPSVSYRAYVPSEAANASLHKPYERSSRPATLQSSSRDVSQASQEGSSRKQVDGATLSRLFQQLVPLMVDPPTFESRAAAICAAFDLDPTTSTEILGSFKQRSQADGAQGSIPPATSGPTIFERTSDPEPPTNALNTAPVVNPETTSLPIPFKQQRPFCSGSPGVTTWYTTSSVHDLISPPHAMTPEIGELFIHHNRVTDIYHVWLFGINRQWKCVTEQEKVYHPAIEDRMLSLRANGTPNWITAASFTTIRGRKGKTRGGV</sequence>
<name>A0A9P6L8Q1_9AGAM</name>
<dbReference type="AlphaFoldDB" id="A0A9P6L8Q1"/>
<dbReference type="OrthoDB" id="3269911at2759"/>
<reference evidence="2" key="1">
    <citation type="journal article" date="2020" name="Nat. Commun.">
        <title>Large-scale genome sequencing of mycorrhizal fungi provides insights into the early evolution of symbiotic traits.</title>
        <authorList>
            <person name="Miyauchi S."/>
            <person name="Kiss E."/>
            <person name="Kuo A."/>
            <person name="Drula E."/>
            <person name="Kohler A."/>
            <person name="Sanchez-Garcia M."/>
            <person name="Morin E."/>
            <person name="Andreopoulos B."/>
            <person name="Barry K.W."/>
            <person name="Bonito G."/>
            <person name="Buee M."/>
            <person name="Carver A."/>
            <person name="Chen C."/>
            <person name="Cichocki N."/>
            <person name="Clum A."/>
            <person name="Culley D."/>
            <person name="Crous P.W."/>
            <person name="Fauchery L."/>
            <person name="Girlanda M."/>
            <person name="Hayes R.D."/>
            <person name="Keri Z."/>
            <person name="LaButti K."/>
            <person name="Lipzen A."/>
            <person name="Lombard V."/>
            <person name="Magnuson J."/>
            <person name="Maillard F."/>
            <person name="Murat C."/>
            <person name="Nolan M."/>
            <person name="Ohm R.A."/>
            <person name="Pangilinan J."/>
            <person name="Pereira M.F."/>
            <person name="Perotto S."/>
            <person name="Peter M."/>
            <person name="Pfister S."/>
            <person name="Riley R."/>
            <person name="Sitrit Y."/>
            <person name="Stielow J.B."/>
            <person name="Szollosi G."/>
            <person name="Zifcakova L."/>
            <person name="Stursova M."/>
            <person name="Spatafora J.W."/>
            <person name="Tedersoo L."/>
            <person name="Vaario L.M."/>
            <person name="Yamada A."/>
            <person name="Yan M."/>
            <person name="Wang P."/>
            <person name="Xu J."/>
            <person name="Bruns T."/>
            <person name="Baldrian P."/>
            <person name="Vilgalys R."/>
            <person name="Dunand C."/>
            <person name="Henrissat B."/>
            <person name="Grigoriev I.V."/>
            <person name="Hibbett D."/>
            <person name="Nagy L.G."/>
            <person name="Martin F.M."/>
        </authorList>
    </citation>
    <scope>NUCLEOTIDE SEQUENCE</scope>
    <source>
        <strain evidence="2">UH-Tt-Lm1</strain>
    </source>
</reference>
<protein>
    <submittedName>
        <fullName evidence="2">Uncharacterized protein</fullName>
    </submittedName>
</protein>
<evidence type="ECO:0000313" key="3">
    <source>
        <dbReference type="Proteomes" id="UP000736335"/>
    </source>
</evidence>
<feature type="region of interest" description="Disordered" evidence="1">
    <location>
        <begin position="77"/>
        <end position="114"/>
    </location>
</feature>
<evidence type="ECO:0000256" key="1">
    <source>
        <dbReference type="SAM" id="MobiDB-lite"/>
    </source>
</evidence>
<feature type="compositionally biased region" description="Polar residues" evidence="1">
    <location>
        <begin position="88"/>
        <end position="106"/>
    </location>
</feature>
<organism evidence="2 3">
    <name type="scientific">Thelephora terrestris</name>
    <dbReference type="NCBI Taxonomy" id="56493"/>
    <lineage>
        <taxon>Eukaryota</taxon>
        <taxon>Fungi</taxon>
        <taxon>Dikarya</taxon>
        <taxon>Basidiomycota</taxon>
        <taxon>Agaricomycotina</taxon>
        <taxon>Agaricomycetes</taxon>
        <taxon>Thelephorales</taxon>
        <taxon>Thelephoraceae</taxon>
        <taxon>Thelephora</taxon>
    </lineage>
</organism>